<evidence type="ECO:0000313" key="3">
    <source>
        <dbReference type="EMBL" id="USS88038.1"/>
    </source>
</evidence>
<evidence type="ECO:0000313" key="4">
    <source>
        <dbReference type="Proteomes" id="UP001057025"/>
    </source>
</evidence>
<dbReference type="CDD" id="cd03811">
    <property type="entry name" value="GT4_GT28_WabH-like"/>
    <property type="match status" value="1"/>
</dbReference>
<dbReference type="Pfam" id="PF13439">
    <property type="entry name" value="Glyco_transf_4"/>
    <property type="match status" value="1"/>
</dbReference>
<dbReference type="PANTHER" id="PTHR12526:SF630">
    <property type="entry name" value="GLYCOSYLTRANSFERASE"/>
    <property type="match status" value="1"/>
</dbReference>
<sequence length="359" mass="41272">MKKIMIFVPFMTGYGGTETVIENLFDEYNKTLPNDRYQLSLSSIGGTIDTGWLSKIKNKTVLQLSRNKKIRKIEYLISLFFILNHQIRKERPDVVISNSYIMWFCLTVLKRIFGYHYQVMAWYHFSLDSHQVPEMFLKAADGYLVISTGIAHQLEQRGIPQSKINVIYNPIVKTDHVVPRSAPDEPTHFLYVGRIMMNGQKNLHELFDGLSQTHGKWQLDVYGMGDVAEAQEYVQKLGISDRIHFHGFADDLWHEVKKCDALVLTSTFEGLPMVLNEAIANGIPVISSNCDTGPDDIVNSDNGYLYQSGDSQQLAHVLQKFIDRQVDFNDPQKIKNSINQFYSANYFEVFMNAIDQYME</sequence>
<dbReference type="SUPFAM" id="SSF53756">
    <property type="entry name" value="UDP-Glycosyltransferase/glycogen phosphorylase"/>
    <property type="match status" value="1"/>
</dbReference>
<keyword evidence="4" id="KW-1185">Reference proteome</keyword>
<evidence type="ECO:0000259" key="2">
    <source>
        <dbReference type="Pfam" id="PF13439"/>
    </source>
</evidence>
<feature type="domain" description="Glycosyltransferase subfamily 4-like N-terminal" evidence="2">
    <location>
        <begin position="68"/>
        <end position="171"/>
    </location>
</feature>
<dbReference type="GO" id="GO:0016757">
    <property type="term" value="F:glycosyltransferase activity"/>
    <property type="evidence" value="ECO:0007669"/>
    <property type="project" value="UniProtKB-KW"/>
</dbReference>
<evidence type="ECO:0000259" key="1">
    <source>
        <dbReference type="Pfam" id="PF00534"/>
    </source>
</evidence>
<dbReference type="EC" id="2.4.-.-" evidence="3"/>
<dbReference type="Pfam" id="PF00534">
    <property type="entry name" value="Glycos_transf_1"/>
    <property type="match status" value="1"/>
</dbReference>
<dbReference type="Gene3D" id="3.40.50.2000">
    <property type="entry name" value="Glycogen Phosphorylase B"/>
    <property type="match status" value="2"/>
</dbReference>
<dbReference type="Proteomes" id="UP001057025">
    <property type="component" value="Chromosome"/>
</dbReference>
<gene>
    <name evidence="3" type="ORF">M3M39_00690</name>
</gene>
<organism evidence="3 4">
    <name type="scientific">Fructilactobacillus hinvesii</name>
    <dbReference type="NCBI Taxonomy" id="2940300"/>
    <lineage>
        <taxon>Bacteria</taxon>
        <taxon>Bacillati</taxon>
        <taxon>Bacillota</taxon>
        <taxon>Bacilli</taxon>
        <taxon>Lactobacillales</taxon>
        <taxon>Lactobacillaceae</taxon>
        <taxon>Fructilactobacillus</taxon>
    </lineage>
</organism>
<dbReference type="InterPro" id="IPR001296">
    <property type="entry name" value="Glyco_trans_1"/>
</dbReference>
<feature type="domain" description="Glycosyl transferase family 1" evidence="1">
    <location>
        <begin position="182"/>
        <end position="336"/>
    </location>
</feature>
<dbReference type="PANTHER" id="PTHR12526">
    <property type="entry name" value="GLYCOSYLTRANSFERASE"/>
    <property type="match status" value="1"/>
</dbReference>
<dbReference type="RefSeq" id="WP_252797327.1">
    <property type="nucleotide sequence ID" value="NZ_CP097118.1"/>
</dbReference>
<reference evidence="3" key="1">
    <citation type="submission" date="2022-05" db="EMBL/GenBank/DDBJ databases">
        <authorList>
            <person name="Oliphant S.A."/>
            <person name="Watson-Haigh N.S."/>
            <person name="Sumby K.M."/>
            <person name="Gardner J.M."/>
            <person name="Jiranek V."/>
        </authorList>
    </citation>
    <scope>NUCLEOTIDE SEQUENCE</scope>
    <source>
        <strain evidence="3">KI11_C11</strain>
    </source>
</reference>
<keyword evidence="3" id="KW-0808">Transferase</keyword>
<accession>A0ABY5BUB9</accession>
<keyword evidence="3" id="KW-0328">Glycosyltransferase</keyword>
<dbReference type="EMBL" id="CP097118">
    <property type="protein sequence ID" value="USS88038.1"/>
    <property type="molecule type" value="Genomic_DNA"/>
</dbReference>
<proteinExistence type="predicted"/>
<dbReference type="InterPro" id="IPR028098">
    <property type="entry name" value="Glyco_trans_4-like_N"/>
</dbReference>
<protein>
    <submittedName>
        <fullName evidence="3">Glycosyltransferase</fullName>
        <ecNumber evidence="3">2.4.-.-</ecNumber>
    </submittedName>
</protein>
<name>A0ABY5BUB9_9LACO</name>